<sequence length="1367" mass="151357">MAKKKFKSLRPYQTVVQAKKPEPPPKEEDQPSTSNSPAVSTPAGPEDASTQAGRTEPAAPAEAVDPRRLRIQELAVKLQEKIDKDVSLILRVASTPPLKRPEKLDDKYLGKLGLAFGVLRRLGFSEERVFECLKAIPTVELEDALDWLYLNCEEAELLNPKGESGVDHNRDASSTGLSKSSEPSAPSSAPSAPQSIPATPVLKPTPVPSEKSTGKRPRAKASPVPTPPRRAVPAPTQTTPAPESASSESSSETESETDSDEDPNVAFARLKIRLKVLPEQRDPDGLRAANLKKRMDELQKHYFFKQSLADKEFKLREKEMQESALLARLRNMGRPTPPTKASAPTKQETPRPDFTPVAAVTTATASSPSTSDDEPMLGNLMEPESPVKTNDPDGAATRPSVTVTPMRDMSMPKQWGGQTPKKLLQEVVRKADRTASLTYSPLSTDRAARASVKIRFSGGRMKNFDMTDISCPDMHQAEHYIALIALHSITFPPQPGFVGNVNSPTYFRTLSPVFIELWNELESKRKEEDATKNLKTWSQLFGILESKVETRPETIKAEEGVEVNKDAVTTPNRHRGGPSIPAEQLRQTFQSRVATPAYQEMLAKRNTLPIAAYRHHIIEALEMSQVIVLSGETGCGKSTQLPSFILEDQLSKGIPCKILVTEPRRISAITLAQRVSQELGEAPQAVGTSSSLVGYAIRLESHTSQSTRLTFCTNGIALRMFESGGQSGSGGSVDDITHIVVDEVHERSIDSDFLLIVLKSLLDQRSDLKIVLMSATLDAAKISSYFGGCPTLQVPGRTFPVSVQFLEDAVEYTKWAIQEGSPYAMASSKGKDKKPKKTMDWDEDAVNAAEDDVVSGGPSGLKLEKRYSAVTRSTMEVLDQRLIPYGLIIRIIERICFEDPEYSGYSAAVLVFMPGINEIRKLHDALVEHPQFGEDDFRIYPLHSTISSEDQTAAFEIPPRGMRKIVIATNIAETGITIPDVTCVIDSGKHRENRFDEKRQISRLTETFIAKSNAAQRRGRAGRVRDGLCFHLFTKYRHDNSVQALTFSEEITPMGRLLSKMPIDVHLGKFILTSVVMKCLDPALTIAAALSAKSPFLTPFGQEEEADKAKQKFNSDNSDFLTVHNAFSAWRRVLDKTSVVRKFCRENYVSFQTMQQIEEIRQQLLAYLADSGFIQADRNLLNSLSRARYSRWKTHLVPIPVDYNVHGEDNRVISSALGAGLYPKILSVDTNSGVLRTLANNQAAAFHPSSVNFRLRGRPQTVGAEYLAFFTLMHSTKLYVWETGPVDSLALVLLCGDTEFKCVANCVIIDRKIKFNFSPKTVLALKYLRRNVTIAVSQRMKGKTLMPQQEMWLDMMMDILGSSEKKA</sequence>
<reference evidence="9 10" key="1">
    <citation type="submission" date="2014-04" db="EMBL/GenBank/DDBJ databases">
        <authorList>
            <consortium name="DOE Joint Genome Institute"/>
            <person name="Kuo A."/>
            <person name="Girlanda M."/>
            <person name="Perotto S."/>
            <person name="Kohler A."/>
            <person name="Nagy L.G."/>
            <person name="Floudas D."/>
            <person name="Copeland A."/>
            <person name="Barry K.W."/>
            <person name="Cichocki N."/>
            <person name="Veneault-Fourrey C."/>
            <person name="LaButti K."/>
            <person name="Lindquist E.A."/>
            <person name="Lipzen A."/>
            <person name="Lundell T."/>
            <person name="Morin E."/>
            <person name="Murat C."/>
            <person name="Sun H."/>
            <person name="Tunlid A."/>
            <person name="Henrissat B."/>
            <person name="Grigoriev I.V."/>
            <person name="Hibbett D.S."/>
            <person name="Martin F."/>
            <person name="Nordberg H.P."/>
            <person name="Cantor M.N."/>
            <person name="Hua S.X."/>
        </authorList>
    </citation>
    <scope>NUCLEOTIDE SEQUENCE [LARGE SCALE GENOMIC DNA]</scope>
    <source>
        <strain evidence="9 10">MUT 4182</strain>
    </source>
</reference>
<evidence type="ECO:0000256" key="3">
    <source>
        <dbReference type="ARBA" id="ARBA00022840"/>
    </source>
</evidence>
<gene>
    <name evidence="9" type="ORF">M407DRAFT_217155</name>
</gene>
<dbReference type="InterPro" id="IPR011709">
    <property type="entry name" value="DEAD-box_helicase_OB_fold"/>
</dbReference>
<dbReference type="PROSITE" id="PS51192">
    <property type="entry name" value="HELICASE_ATP_BIND_1"/>
    <property type="match status" value="1"/>
</dbReference>
<protein>
    <recommendedName>
        <fullName evidence="1">RNA helicase</fullName>
        <ecNumber evidence="1">3.6.4.13</ecNumber>
    </recommendedName>
</protein>
<evidence type="ECO:0000256" key="2">
    <source>
        <dbReference type="ARBA" id="ARBA00022741"/>
    </source>
</evidence>
<dbReference type="CDD" id="cd17917">
    <property type="entry name" value="DEXHc_RHA-like"/>
    <property type="match status" value="1"/>
</dbReference>
<evidence type="ECO:0000256" key="5">
    <source>
        <dbReference type="ARBA" id="ARBA00047984"/>
    </source>
</evidence>
<dbReference type="Gene3D" id="3.40.50.300">
    <property type="entry name" value="P-loop containing nucleotide triphosphate hydrolases"/>
    <property type="match status" value="2"/>
</dbReference>
<dbReference type="InterPro" id="IPR007502">
    <property type="entry name" value="Helicase-assoc_dom"/>
</dbReference>
<feature type="region of interest" description="Disordered" evidence="6">
    <location>
        <begin position="331"/>
        <end position="401"/>
    </location>
</feature>
<dbReference type="InterPro" id="IPR027417">
    <property type="entry name" value="P-loop_NTPase"/>
</dbReference>
<evidence type="ECO:0000259" key="8">
    <source>
        <dbReference type="PROSITE" id="PS51194"/>
    </source>
</evidence>
<accession>A0A0C3LD84</accession>
<keyword evidence="10" id="KW-1185">Reference proteome</keyword>
<dbReference type="PANTHER" id="PTHR18934">
    <property type="entry name" value="ATP-DEPENDENT RNA HELICASE"/>
    <property type="match status" value="1"/>
</dbReference>
<evidence type="ECO:0000313" key="10">
    <source>
        <dbReference type="Proteomes" id="UP000054248"/>
    </source>
</evidence>
<evidence type="ECO:0000256" key="4">
    <source>
        <dbReference type="ARBA" id="ARBA00022884"/>
    </source>
</evidence>
<dbReference type="Pfam" id="PF21010">
    <property type="entry name" value="HA2_C"/>
    <property type="match status" value="1"/>
</dbReference>
<dbReference type="OrthoDB" id="5600252at2759"/>
<dbReference type="Pfam" id="PF00270">
    <property type="entry name" value="DEAD"/>
    <property type="match status" value="1"/>
</dbReference>
<dbReference type="PROSITE" id="PS51194">
    <property type="entry name" value="HELICASE_CTER"/>
    <property type="match status" value="1"/>
</dbReference>
<dbReference type="HOGENOM" id="CLU_001832_1_3_1"/>
<name>A0A0C3LD84_9AGAM</name>
<keyword evidence="2" id="KW-0547">Nucleotide-binding</keyword>
<dbReference type="SMART" id="SM00490">
    <property type="entry name" value="HELICc"/>
    <property type="match status" value="1"/>
</dbReference>
<feature type="compositionally biased region" description="Low complexity" evidence="6">
    <location>
        <begin position="231"/>
        <end position="250"/>
    </location>
</feature>
<dbReference type="FunFam" id="3.40.50.300:FF:000819">
    <property type="entry name" value="ATP dependent RNA helicase, putative"/>
    <property type="match status" value="1"/>
</dbReference>
<dbReference type="CDD" id="cd18791">
    <property type="entry name" value="SF2_C_RHA"/>
    <property type="match status" value="1"/>
</dbReference>
<reference evidence="10" key="2">
    <citation type="submission" date="2015-01" db="EMBL/GenBank/DDBJ databases">
        <title>Evolutionary Origins and Diversification of the Mycorrhizal Mutualists.</title>
        <authorList>
            <consortium name="DOE Joint Genome Institute"/>
            <consortium name="Mycorrhizal Genomics Consortium"/>
            <person name="Kohler A."/>
            <person name="Kuo A."/>
            <person name="Nagy L.G."/>
            <person name="Floudas D."/>
            <person name="Copeland A."/>
            <person name="Barry K.W."/>
            <person name="Cichocki N."/>
            <person name="Veneault-Fourrey C."/>
            <person name="LaButti K."/>
            <person name="Lindquist E.A."/>
            <person name="Lipzen A."/>
            <person name="Lundell T."/>
            <person name="Morin E."/>
            <person name="Murat C."/>
            <person name="Riley R."/>
            <person name="Ohm R."/>
            <person name="Sun H."/>
            <person name="Tunlid A."/>
            <person name="Henrissat B."/>
            <person name="Grigoriev I.V."/>
            <person name="Hibbett D.S."/>
            <person name="Martin F."/>
        </authorList>
    </citation>
    <scope>NUCLEOTIDE SEQUENCE [LARGE SCALE GENOMIC DNA]</scope>
    <source>
        <strain evidence="10">MUT 4182</strain>
    </source>
</reference>
<dbReference type="SMART" id="SM00847">
    <property type="entry name" value="HA2"/>
    <property type="match status" value="1"/>
</dbReference>
<dbReference type="Proteomes" id="UP000054248">
    <property type="component" value="Unassembled WGS sequence"/>
</dbReference>
<evidence type="ECO:0000256" key="6">
    <source>
        <dbReference type="SAM" id="MobiDB-lite"/>
    </source>
</evidence>
<dbReference type="EMBL" id="KN822959">
    <property type="protein sequence ID" value="KIO31878.1"/>
    <property type="molecule type" value="Genomic_DNA"/>
</dbReference>
<dbReference type="GO" id="GO:0003724">
    <property type="term" value="F:RNA helicase activity"/>
    <property type="evidence" value="ECO:0007669"/>
    <property type="project" value="UniProtKB-EC"/>
</dbReference>
<dbReference type="FunFam" id="3.40.50.300:FF:000500">
    <property type="entry name" value="ATP-dependent RNA helicase DHX29"/>
    <property type="match status" value="1"/>
</dbReference>
<feature type="region of interest" description="Disordered" evidence="6">
    <location>
        <begin position="160"/>
        <end position="266"/>
    </location>
</feature>
<dbReference type="Pfam" id="PF00271">
    <property type="entry name" value="Helicase_C"/>
    <property type="match status" value="1"/>
</dbReference>
<keyword evidence="3" id="KW-0067">ATP-binding</keyword>
<feature type="compositionally biased region" description="Basic and acidic residues" evidence="6">
    <location>
        <begin position="19"/>
        <end position="29"/>
    </location>
</feature>
<dbReference type="STRING" id="1051891.A0A0C3LD84"/>
<dbReference type="InterPro" id="IPR014001">
    <property type="entry name" value="Helicase_ATP-bd"/>
</dbReference>
<dbReference type="Pfam" id="PF07717">
    <property type="entry name" value="OB_NTP_bind"/>
    <property type="match status" value="1"/>
</dbReference>
<keyword evidence="4" id="KW-0694">RNA-binding</keyword>
<dbReference type="Gene3D" id="1.20.120.1080">
    <property type="match status" value="1"/>
</dbReference>
<evidence type="ECO:0000313" key="9">
    <source>
        <dbReference type="EMBL" id="KIO31878.1"/>
    </source>
</evidence>
<dbReference type="EC" id="3.6.4.13" evidence="1"/>
<evidence type="ECO:0000259" key="7">
    <source>
        <dbReference type="PROSITE" id="PS51192"/>
    </source>
</evidence>
<comment type="catalytic activity">
    <reaction evidence="5">
        <text>ATP + H2O = ADP + phosphate + H(+)</text>
        <dbReference type="Rhea" id="RHEA:13065"/>
        <dbReference type="ChEBI" id="CHEBI:15377"/>
        <dbReference type="ChEBI" id="CHEBI:15378"/>
        <dbReference type="ChEBI" id="CHEBI:30616"/>
        <dbReference type="ChEBI" id="CHEBI:43474"/>
        <dbReference type="ChEBI" id="CHEBI:456216"/>
        <dbReference type="EC" id="3.6.4.13"/>
    </reaction>
</comment>
<feature type="region of interest" description="Disordered" evidence="6">
    <location>
        <begin position="1"/>
        <end position="65"/>
    </location>
</feature>
<feature type="domain" description="Helicase ATP-binding" evidence="7">
    <location>
        <begin position="618"/>
        <end position="795"/>
    </location>
</feature>
<evidence type="ECO:0000256" key="1">
    <source>
        <dbReference type="ARBA" id="ARBA00012552"/>
    </source>
</evidence>
<feature type="compositionally biased region" description="Low complexity" evidence="6">
    <location>
        <begin position="178"/>
        <end position="200"/>
    </location>
</feature>
<dbReference type="SUPFAM" id="SSF52540">
    <property type="entry name" value="P-loop containing nucleoside triphosphate hydrolases"/>
    <property type="match status" value="1"/>
</dbReference>
<proteinExistence type="predicted"/>
<dbReference type="InterPro" id="IPR001650">
    <property type="entry name" value="Helicase_C-like"/>
</dbReference>
<feature type="compositionally biased region" description="Acidic residues" evidence="6">
    <location>
        <begin position="251"/>
        <end position="263"/>
    </location>
</feature>
<feature type="domain" description="Helicase C-terminal" evidence="8">
    <location>
        <begin position="890"/>
        <end position="1083"/>
    </location>
</feature>
<dbReference type="InterPro" id="IPR011545">
    <property type="entry name" value="DEAD/DEAH_box_helicase_dom"/>
</dbReference>
<dbReference type="GO" id="GO:0003723">
    <property type="term" value="F:RNA binding"/>
    <property type="evidence" value="ECO:0007669"/>
    <property type="project" value="UniProtKB-KW"/>
</dbReference>
<dbReference type="SMART" id="SM00487">
    <property type="entry name" value="DEXDc"/>
    <property type="match status" value="1"/>
</dbReference>
<dbReference type="PANTHER" id="PTHR18934:SF145">
    <property type="entry name" value="ATP-DEPENDENT RNA HELICASE DHX57-RELATED"/>
    <property type="match status" value="1"/>
</dbReference>
<dbReference type="GO" id="GO:0005524">
    <property type="term" value="F:ATP binding"/>
    <property type="evidence" value="ECO:0007669"/>
    <property type="project" value="UniProtKB-KW"/>
</dbReference>
<organism evidence="9 10">
    <name type="scientific">Tulasnella calospora MUT 4182</name>
    <dbReference type="NCBI Taxonomy" id="1051891"/>
    <lineage>
        <taxon>Eukaryota</taxon>
        <taxon>Fungi</taxon>
        <taxon>Dikarya</taxon>
        <taxon>Basidiomycota</taxon>
        <taxon>Agaricomycotina</taxon>
        <taxon>Agaricomycetes</taxon>
        <taxon>Cantharellales</taxon>
        <taxon>Tulasnellaceae</taxon>
        <taxon>Tulasnella</taxon>
    </lineage>
</organism>
<feature type="compositionally biased region" description="Low complexity" evidence="6">
    <location>
        <begin position="355"/>
        <end position="370"/>
    </location>
</feature>